<dbReference type="RefSeq" id="WP_153232845.1">
    <property type="nucleotide sequence ID" value="NZ_WINI01000001.1"/>
</dbReference>
<keyword evidence="2" id="KW-1185">Reference proteome</keyword>
<name>A0A843YNW1_9BURK</name>
<dbReference type="OrthoDB" id="9976447at2"/>
<accession>A0A843YNW1</accession>
<dbReference type="Proteomes" id="UP000451565">
    <property type="component" value="Unassembled WGS sequence"/>
</dbReference>
<sequence length="82" mass="9390">MTEFEERRIKVQNAMKNEQNAFERRQRFFQKIIKPLAPEDGGAPTIADIEELNAANEDYKAAVAETNFILDEFTSATADRPK</sequence>
<proteinExistence type="predicted"/>
<organism evidence="1 2">
    <name type="scientific">Glaciimonas soli</name>
    <dbReference type="NCBI Taxonomy" id="2590999"/>
    <lineage>
        <taxon>Bacteria</taxon>
        <taxon>Pseudomonadati</taxon>
        <taxon>Pseudomonadota</taxon>
        <taxon>Betaproteobacteria</taxon>
        <taxon>Burkholderiales</taxon>
        <taxon>Oxalobacteraceae</taxon>
        <taxon>Glaciimonas</taxon>
    </lineage>
</organism>
<comment type="caution">
    <text evidence="1">The sequence shown here is derived from an EMBL/GenBank/DDBJ whole genome shotgun (WGS) entry which is preliminary data.</text>
</comment>
<gene>
    <name evidence="1" type="ORF">GEV47_00900</name>
</gene>
<dbReference type="AlphaFoldDB" id="A0A843YNW1"/>
<dbReference type="EMBL" id="WINI01000001">
    <property type="protein sequence ID" value="MQQ99242.1"/>
    <property type="molecule type" value="Genomic_DNA"/>
</dbReference>
<evidence type="ECO:0000313" key="2">
    <source>
        <dbReference type="Proteomes" id="UP000451565"/>
    </source>
</evidence>
<protein>
    <submittedName>
        <fullName evidence="1">Uncharacterized protein</fullName>
    </submittedName>
</protein>
<evidence type="ECO:0000313" key="1">
    <source>
        <dbReference type="EMBL" id="MQQ99242.1"/>
    </source>
</evidence>
<reference evidence="1 2" key="1">
    <citation type="submission" date="2019-10" db="EMBL/GenBank/DDBJ databases">
        <title>Glaciimonas soli sp. nov., a psychrophilic bacterium isolated from the forest soil of a high elevation mountain in Taiwan.</title>
        <authorList>
            <person name="Wang L.-T."/>
            <person name="Shieh W.Y."/>
        </authorList>
    </citation>
    <scope>NUCLEOTIDE SEQUENCE [LARGE SCALE GENOMIC DNA]</scope>
    <source>
        <strain evidence="1 2">GS1</strain>
    </source>
</reference>